<comment type="caution">
    <text evidence="1">The sequence shown here is derived from an EMBL/GenBank/DDBJ whole genome shotgun (WGS) entry which is preliminary data.</text>
</comment>
<reference evidence="1 2" key="1">
    <citation type="submission" date="2017-08" db="EMBL/GenBank/DDBJ databases">
        <title>Infants hospitalized years apart are colonized by the same room-sourced microbial strains.</title>
        <authorList>
            <person name="Brooks B."/>
            <person name="Olm M.R."/>
            <person name="Firek B.A."/>
            <person name="Baker R."/>
            <person name="Thomas B.C."/>
            <person name="Morowitz M.J."/>
            <person name="Banfield J.F."/>
        </authorList>
    </citation>
    <scope>NUCLEOTIDE SEQUENCE [LARGE SCALE GENOMIC DNA]</scope>
    <source>
        <strain evidence="1">S2_018_000_R2_104</strain>
    </source>
</reference>
<proteinExistence type="predicted"/>
<dbReference type="Proteomes" id="UP000249557">
    <property type="component" value="Unassembled WGS sequence"/>
</dbReference>
<gene>
    <name evidence="1" type="ORF">DI626_11820</name>
</gene>
<dbReference type="Pfam" id="PF05013">
    <property type="entry name" value="FGase"/>
    <property type="match status" value="1"/>
</dbReference>
<dbReference type="InterPro" id="IPR007709">
    <property type="entry name" value="N-FG_amidohydro"/>
</dbReference>
<evidence type="ECO:0000313" key="1">
    <source>
        <dbReference type="EMBL" id="PZO78755.1"/>
    </source>
</evidence>
<sequence>MVTLSMTFSNAVILHIPHASTFVPQDELDLYVVTREVLAAENLKLADLHTDMLYDLSGAARAVFPVSRFVVDAERFSDDAHEPMAAKGMGALYQVKTDLSPLRPVIPDDRRKRLMERYYWPHHNGLDAMALDRLDRFGECLLVDCHSYPSKALPYEDPSLPRPQIGVGTDQFHTPPEVRDEIAGAFRDLGYEVGVDTPFSGALAPNAVYGKDARLKCFMIEVRRDLYMDEATGARKPEFAKIRADLTLVMERAAEKALQSGLKPLAG</sequence>
<evidence type="ECO:0000313" key="2">
    <source>
        <dbReference type="Proteomes" id="UP000249557"/>
    </source>
</evidence>
<dbReference type="Gene3D" id="3.40.630.40">
    <property type="entry name" value="Zn-dependent exopeptidases"/>
    <property type="match status" value="1"/>
</dbReference>
<protein>
    <recommendedName>
        <fullName evidence="3">N-formylglutamate amidohydrolase</fullName>
    </recommendedName>
</protein>
<organism evidence="1 2">
    <name type="scientific">Micavibrio aeruginosavorus</name>
    <dbReference type="NCBI Taxonomy" id="349221"/>
    <lineage>
        <taxon>Bacteria</taxon>
        <taxon>Pseudomonadati</taxon>
        <taxon>Bdellovibrionota</taxon>
        <taxon>Bdellovibrionia</taxon>
        <taxon>Bdellovibrionales</taxon>
        <taxon>Pseudobdellovibrionaceae</taxon>
        <taxon>Micavibrio</taxon>
    </lineage>
</organism>
<name>A0A2W5B6D6_9BACT</name>
<dbReference type="EMBL" id="QFNK01000376">
    <property type="protein sequence ID" value="PZO78755.1"/>
    <property type="molecule type" value="Genomic_DNA"/>
</dbReference>
<evidence type="ECO:0008006" key="3">
    <source>
        <dbReference type="Google" id="ProtNLM"/>
    </source>
</evidence>
<dbReference type="AlphaFoldDB" id="A0A2W5B6D6"/>
<accession>A0A2W5B6D6</accession>
<dbReference type="SUPFAM" id="SSF53187">
    <property type="entry name" value="Zn-dependent exopeptidases"/>
    <property type="match status" value="1"/>
</dbReference>